<evidence type="ECO:0000256" key="7">
    <source>
        <dbReference type="ARBA" id="ARBA00023136"/>
    </source>
</evidence>
<sequence length="444" mass="50609">MDIDKFTYQMIELLNVITILPFTIVFYMYKCFIVTSWVGPIASLLTFTLGAICHSLILPKVVAWAKQIEKKEGDYRWSHAKIRSNGEAICMYEAETTEKCLVASLADQLFQTQRSHALREFFLNWSVQFFDLIGGLVPYMCLGPLVFGGKYEDKTPDELAGIISLNSFQIIMLIYQFTQILDQVDKLSDIIACGERISDLLEFCKYSHEKEKRVYKQTRSDSNRDDCTDLALDTVSILELSNVDVEFKSRTLLENISLSLQKNENLMITGPNGSGKSSLFRTLKGIWRINSGAIIRLPTDSMFISQNPYVTEGSLLFQISFPNQPTKIDSRRRALHALKVVGLDSLQFQLDEEKNWGRCLSLGEQQKVALARVFYRKPDLVFLDESTSGIPEDEETKIYQELKNQGISYVSIVHRSSLAKFHKKHLKICSDGQFHFSTTTDASQ</sequence>
<protein>
    <recommendedName>
        <fullName evidence="9">ABC transporter domain-containing protein</fullName>
    </recommendedName>
</protein>
<dbReference type="InterPro" id="IPR017871">
    <property type="entry name" value="ABC_transporter-like_CS"/>
</dbReference>
<dbReference type="GO" id="GO:0006635">
    <property type="term" value="P:fatty acid beta-oxidation"/>
    <property type="evidence" value="ECO:0007669"/>
    <property type="project" value="TreeGrafter"/>
</dbReference>
<keyword evidence="2" id="KW-0813">Transport</keyword>
<evidence type="ECO:0000256" key="5">
    <source>
        <dbReference type="ARBA" id="ARBA00022840"/>
    </source>
</evidence>
<dbReference type="CDD" id="cd03223">
    <property type="entry name" value="ABCD_peroxisomal_ALDP"/>
    <property type="match status" value="1"/>
</dbReference>
<dbReference type="GO" id="GO:0042760">
    <property type="term" value="P:very long-chain fatty acid catabolic process"/>
    <property type="evidence" value="ECO:0007669"/>
    <property type="project" value="TreeGrafter"/>
</dbReference>
<dbReference type="InterPro" id="IPR027417">
    <property type="entry name" value="P-loop_NTPase"/>
</dbReference>
<dbReference type="InterPro" id="IPR011527">
    <property type="entry name" value="ABC1_TM_dom"/>
</dbReference>
<evidence type="ECO:0000256" key="1">
    <source>
        <dbReference type="ARBA" id="ARBA00008575"/>
    </source>
</evidence>
<dbReference type="PROSITE" id="PS00211">
    <property type="entry name" value="ABC_TRANSPORTER_1"/>
    <property type="match status" value="1"/>
</dbReference>
<gene>
    <name evidence="10" type="ORF">GSOID_T00030059001</name>
</gene>
<dbReference type="InterPro" id="IPR003439">
    <property type="entry name" value="ABC_transporter-like_ATP-bd"/>
</dbReference>
<dbReference type="GO" id="GO:0005778">
    <property type="term" value="C:peroxisomal membrane"/>
    <property type="evidence" value="ECO:0007669"/>
    <property type="project" value="TreeGrafter"/>
</dbReference>
<accession>E4YNE8</accession>
<dbReference type="Pfam" id="PF00005">
    <property type="entry name" value="ABC_tran"/>
    <property type="match status" value="1"/>
</dbReference>
<evidence type="ECO:0000256" key="8">
    <source>
        <dbReference type="SAM" id="Phobius"/>
    </source>
</evidence>
<dbReference type="EMBL" id="FN654881">
    <property type="protein sequence ID" value="CBY36996.1"/>
    <property type="molecule type" value="Genomic_DNA"/>
</dbReference>
<keyword evidence="3 8" id="KW-0812">Transmembrane</keyword>
<dbReference type="PANTHER" id="PTHR11384">
    <property type="entry name" value="ATP-BINDING CASSETTE, SUB-FAMILY D MEMBER"/>
    <property type="match status" value="1"/>
</dbReference>
<proteinExistence type="inferred from homology"/>
<dbReference type="PANTHER" id="PTHR11384:SF59">
    <property type="entry name" value="LYSOSOMAL COBALAMIN TRANSPORTER ABCD4"/>
    <property type="match status" value="1"/>
</dbReference>
<evidence type="ECO:0000256" key="4">
    <source>
        <dbReference type="ARBA" id="ARBA00022741"/>
    </source>
</evidence>
<dbReference type="InterPro" id="IPR003593">
    <property type="entry name" value="AAA+_ATPase"/>
</dbReference>
<reference evidence="10" key="1">
    <citation type="journal article" date="2010" name="Science">
        <title>Plasticity of animal genome architecture unmasked by rapid evolution of a pelagic tunicate.</title>
        <authorList>
            <person name="Denoeud F."/>
            <person name="Henriet S."/>
            <person name="Mungpakdee S."/>
            <person name="Aury J.M."/>
            <person name="Da Silva C."/>
            <person name="Brinkmann H."/>
            <person name="Mikhaleva J."/>
            <person name="Olsen L.C."/>
            <person name="Jubin C."/>
            <person name="Canestro C."/>
            <person name="Bouquet J.M."/>
            <person name="Danks G."/>
            <person name="Poulain J."/>
            <person name="Campsteijn C."/>
            <person name="Adamski M."/>
            <person name="Cross I."/>
            <person name="Yadetie F."/>
            <person name="Muffato M."/>
            <person name="Louis A."/>
            <person name="Butcher S."/>
            <person name="Tsagkogeorga G."/>
            <person name="Konrad A."/>
            <person name="Singh S."/>
            <person name="Jensen M.F."/>
            <person name="Cong E.H."/>
            <person name="Eikeseth-Otteraa H."/>
            <person name="Noel B."/>
            <person name="Anthouard V."/>
            <person name="Porcel B.M."/>
            <person name="Kachouri-Lafond R."/>
            <person name="Nishino A."/>
            <person name="Ugolini M."/>
            <person name="Chourrout P."/>
            <person name="Nishida H."/>
            <person name="Aasland R."/>
            <person name="Huzurbazar S."/>
            <person name="Westhof E."/>
            <person name="Delsuc F."/>
            <person name="Lehrach H."/>
            <person name="Reinhardt R."/>
            <person name="Weissenbach J."/>
            <person name="Roy S.W."/>
            <person name="Artiguenave F."/>
            <person name="Postlethwait J.H."/>
            <person name="Manak J.R."/>
            <person name="Thompson E.M."/>
            <person name="Jaillon O."/>
            <person name="Du Pasquier L."/>
            <person name="Boudinot P."/>
            <person name="Liberles D.A."/>
            <person name="Volff J.N."/>
            <person name="Philippe H."/>
            <person name="Lenhard B."/>
            <person name="Roest Crollius H."/>
            <person name="Wincker P."/>
            <person name="Chourrout D."/>
        </authorList>
    </citation>
    <scope>NUCLEOTIDE SEQUENCE [LARGE SCALE GENOMIC DNA]</scope>
</reference>
<dbReference type="SUPFAM" id="SSF52540">
    <property type="entry name" value="P-loop containing nucleoside triphosphate hydrolases"/>
    <property type="match status" value="1"/>
</dbReference>
<dbReference type="InterPro" id="IPR050835">
    <property type="entry name" value="ABC_transporter_sub-D"/>
</dbReference>
<dbReference type="Proteomes" id="UP000011014">
    <property type="component" value="Unassembled WGS sequence"/>
</dbReference>
<keyword evidence="6 8" id="KW-1133">Transmembrane helix</keyword>
<feature type="domain" description="ABC transporter" evidence="9">
    <location>
        <begin position="238"/>
        <end position="444"/>
    </location>
</feature>
<keyword evidence="4" id="KW-0547">Nucleotide-binding</keyword>
<dbReference type="GO" id="GO:0140359">
    <property type="term" value="F:ABC-type transporter activity"/>
    <property type="evidence" value="ECO:0007669"/>
    <property type="project" value="InterPro"/>
</dbReference>
<dbReference type="Gene3D" id="3.40.50.300">
    <property type="entry name" value="P-loop containing nucleotide triphosphate hydrolases"/>
    <property type="match status" value="1"/>
</dbReference>
<name>E4YNE8_OIKDI</name>
<dbReference type="SMART" id="SM00382">
    <property type="entry name" value="AAA"/>
    <property type="match status" value="1"/>
</dbReference>
<evidence type="ECO:0000256" key="6">
    <source>
        <dbReference type="ARBA" id="ARBA00022989"/>
    </source>
</evidence>
<evidence type="ECO:0000313" key="10">
    <source>
        <dbReference type="EMBL" id="CBY36996.1"/>
    </source>
</evidence>
<dbReference type="SUPFAM" id="SSF90123">
    <property type="entry name" value="ABC transporter transmembrane region"/>
    <property type="match status" value="1"/>
</dbReference>
<evidence type="ECO:0000256" key="3">
    <source>
        <dbReference type="ARBA" id="ARBA00022692"/>
    </source>
</evidence>
<dbReference type="GO" id="GO:0005324">
    <property type="term" value="F:long-chain fatty acid transmembrane transporter activity"/>
    <property type="evidence" value="ECO:0007669"/>
    <property type="project" value="TreeGrafter"/>
</dbReference>
<dbReference type="PROSITE" id="PS50893">
    <property type="entry name" value="ABC_TRANSPORTER_2"/>
    <property type="match status" value="1"/>
</dbReference>
<dbReference type="Pfam" id="PF06472">
    <property type="entry name" value="ABC_membrane_2"/>
    <property type="match status" value="1"/>
</dbReference>
<dbReference type="Gene3D" id="1.20.1560.10">
    <property type="entry name" value="ABC transporter type 1, transmembrane domain"/>
    <property type="match status" value="1"/>
</dbReference>
<organism evidence="10">
    <name type="scientific">Oikopleura dioica</name>
    <name type="common">Tunicate</name>
    <dbReference type="NCBI Taxonomy" id="34765"/>
    <lineage>
        <taxon>Eukaryota</taxon>
        <taxon>Metazoa</taxon>
        <taxon>Chordata</taxon>
        <taxon>Tunicata</taxon>
        <taxon>Appendicularia</taxon>
        <taxon>Copelata</taxon>
        <taxon>Oikopleuridae</taxon>
        <taxon>Oikopleura</taxon>
    </lineage>
</organism>
<feature type="transmembrane region" description="Helical" evidence="8">
    <location>
        <begin position="12"/>
        <end position="29"/>
    </location>
</feature>
<feature type="transmembrane region" description="Helical" evidence="8">
    <location>
        <begin position="41"/>
        <end position="62"/>
    </location>
</feature>
<keyword evidence="5" id="KW-0067">ATP-binding</keyword>
<dbReference type="GO" id="GO:0005524">
    <property type="term" value="F:ATP binding"/>
    <property type="evidence" value="ECO:0007669"/>
    <property type="project" value="UniProtKB-KW"/>
</dbReference>
<dbReference type="InterPro" id="IPR036640">
    <property type="entry name" value="ABC1_TM_sf"/>
</dbReference>
<evidence type="ECO:0000256" key="2">
    <source>
        <dbReference type="ARBA" id="ARBA00022448"/>
    </source>
</evidence>
<dbReference type="AlphaFoldDB" id="E4YNE8"/>
<dbReference type="GO" id="GO:0016887">
    <property type="term" value="F:ATP hydrolysis activity"/>
    <property type="evidence" value="ECO:0007669"/>
    <property type="project" value="InterPro"/>
</dbReference>
<dbReference type="GO" id="GO:0015910">
    <property type="term" value="P:long-chain fatty acid import into peroxisome"/>
    <property type="evidence" value="ECO:0007669"/>
    <property type="project" value="TreeGrafter"/>
</dbReference>
<comment type="similarity">
    <text evidence="1">Belongs to the ABC transporter superfamily. ABCD family. Peroxisomal fatty acyl CoA transporter (TC 3.A.1.203) subfamily.</text>
</comment>
<dbReference type="GO" id="GO:0007031">
    <property type="term" value="P:peroxisome organization"/>
    <property type="evidence" value="ECO:0007669"/>
    <property type="project" value="TreeGrafter"/>
</dbReference>
<evidence type="ECO:0000259" key="9">
    <source>
        <dbReference type="PROSITE" id="PS50893"/>
    </source>
</evidence>
<keyword evidence="7 8" id="KW-0472">Membrane</keyword>